<evidence type="ECO:0000313" key="5">
    <source>
        <dbReference type="Proteomes" id="UP000070326"/>
    </source>
</evidence>
<accession>A0A135YWP7</accession>
<dbReference type="GO" id="GO:0046872">
    <property type="term" value="F:metal ion binding"/>
    <property type="evidence" value="ECO:0007669"/>
    <property type="project" value="UniProtKB-KW"/>
</dbReference>
<evidence type="ECO:0000259" key="2">
    <source>
        <dbReference type="Pfam" id="PF02829"/>
    </source>
</evidence>
<evidence type="ECO:0000313" key="4">
    <source>
        <dbReference type="EMBL" id="KXI13797.1"/>
    </source>
</evidence>
<feature type="binding site" evidence="1">
    <location>
        <position position="84"/>
    </location>
    <ligand>
        <name>Ni(2+)</name>
        <dbReference type="ChEBI" id="CHEBI:49786"/>
    </ligand>
</feature>
<reference evidence="4 5" key="1">
    <citation type="submission" date="2016-02" db="EMBL/GenBank/DDBJ databases">
        <authorList>
            <person name="Wen L."/>
            <person name="He K."/>
            <person name="Yang H."/>
        </authorList>
    </citation>
    <scope>NUCLEOTIDE SEQUENCE [LARGE SCALE GENOMIC DNA]</scope>
    <source>
        <strain evidence="4 5">MJR8628A</strain>
    </source>
</reference>
<gene>
    <name evidence="4" type="ORF">HMPREF3195_00600</name>
</gene>
<comment type="caution">
    <text evidence="4">The sequence shown here is derived from an EMBL/GenBank/DDBJ whole genome shotgun (WGS) entry which is preliminary data.</text>
</comment>
<feature type="binding site" evidence="1">
    <location>
        <position position="143"/>
    </location>
    <ligand>
        <name>Ni(2+)</name>
        <dbReference type="ChEBI" id="CHEBI:49786"/>
    </ligand>
</feature>
<proteinExistence type="predicted"/>
<evidence type="ECO:0000256" key="1">
    <source>
        <dbReference type="PIRSR" id="PIRSR037847-1"/>
    </source>
</evidence>
<dbReference type="PANTHER" id="PTHR40068">
    <property type="entry name" value="TRANSCRIPTION REPRESSOR NIAR-RELATED"/>
    <property type="match status" value="1"/>
</dbReference>
<dbReference type="InterPro" id="IPR013196">
    <property type="entry name" value="HTH_11"/>
</dbReference>
<keyword evidence="1" id="KW-0533">Nickel</keyword>
<dbReference type="Pfam" id="PF08279">
    <property type="entry name" value="HTH_11"/>
    <property type="match status" value="1"/>
</dbReference>
<name>A0A135YWP7_9FIRM</name>
<dbReference type="InterPro" id="IPR026043">
    <property type="entry name" value="NadR"/>
</dbReference>
<dbReference type="STRING" id="1261.HMPREF3195_00600"/>
<sequence>MLNSEERRNYILNTLAKSTKPHSATSLARACEVSRQIIVGDIALMRASGTEIVATNRGYLLKKDDGVFRKTVKVRHDFSRLREELYIMVDGGTRIVDVVVDHKIYGSISASLDLSNRREVDEFVESFKNANDMSLSTITNHEHYHTLEADSQEAIDYVLKKLKEEKFISE</sequence>
<dbReference type="Proteomes" id="UP000070326">
    <property type="component" value="Unassembled WGS sequence"/>
</dbReference>
<feature type="binding site" evidence="1">
    <location>
        <position position="145"/>
    </location>
    <ligand>
        <name>Ni(2+)</name>
        <dbReference type="ChEBI" id="CHEBI:49786"/>
    </ligand>
</feature>
<dbReference type="PATRIC" id="fig|1261.5.peg.606"/>
<dbReference type="InterPro" id="IPR035922">
    <property type="entry name" value="3H_dom_sf"/>
</dbReference>
<feature type="domain" description="Helix-turn-helix type 11" evidence="3">
    <location>
        <begin position="7"/>
        <end position="59"/>
    </location>
</feature>
<dbReference type="InterPro" id="IPR036388">
    <property type="entry name" value="WH-like_DNA-bd_sf"/>
</dbReference>
<dbReference type="Pfam" id="PF02829">
    <property type="entry name" value="3H"/>
    <property type="match status" value="1"/>
</dbReference>
<dbReference type="PIRSF" id="PIRSF037847">
    <property type="entry name" value="NiaR"/>
    <property type="match status" value="1"/>
</dbReference>
<feature type="binding site" evidence="1">
    <location>
        <position position="76"/>
    </location>
    <ligand>
        <name>Ni(2+)</name>
        <dbReference type="ChEBI" id="CHEBI:49786"/>
    </ligand>
</feature>
<organism evidence="4 5">
    <name type="scientific">Peptostreptococcus anaerobius</name>
    <dbReference type="NCBI Taxonomy" id="1261"/>
    <lineage>
        <taxon>Bacteria</taxon>
        <taxon>Bacillati</taxon>
        <taxon>Bacillota</taxon>
        <taxon>Clostridia</taxon>
        <taxon>Peptostreptococcales</taxon>
        <taxon>Peptostreptococcaceae</taxon>
        <taxon>Peptostreptococcus</taxon>
    </lineage>
</organism>
<dbReference type="SUPFAM" id="SSF75500">
    <property type="entry name" value="Putative transcriptional regulator TM1602, C-terminal domain"/>
    <property type="match status" value="1"/>
</dbReference>
<dbReference type="eggNOG" id="COG1827">
    <property type="taxonomic scope" value="Bacteria"/>
</dbReference>
<dbReference type="RefSeq" id="WP_061101702.1">
    <property type="nucleotide sequence ID" value="NZ_CAXUJS010000020.1"/>
</dbReference>
<evidence type="ECO:0000259" key="3">
    <source>
        <dbReference type="Pfam" id="PF08279"/>
    </source>
</evidence>
<dbReference type="PANTHER" id="PTHR40068:SF1">
    <property type="entry name" value="TRANSCRIPTION REPRESSOR NIAR-RELATED"/>
    <property type="match status" value="1"/>
</dbReference>
<dbReference type="Gene3D" id="3.30.1340.20">
    <property type="entry name" value="3H domain"/>
    <property type="match status" value="1"/>
</dbReference>
<dbReference type="EMBL" id="LSQZ01000018">
    <property type="protein sequence ID" value="KXI13797.1"/>
    <property type="molecule type" value="Genomic_DNA"/>
</dbReference>
<keyword evidence="1" id="KW-0479">Metal-binding</keyword>
<dbReference type="AlphaFoldDB" id="A0A135YWP7"/>
<feature type="domain" description="3H" evidence="2">
    <location>
        <begin position="72"/>
        <end position="167"/>
    </location>
</feature>
<dbReference type="InterPro" id="IPR036390">
    <property type="entry name" value="WH_DNA-bd_sf"/>
</dbReference>
<protein>
    <submittedName>
        <fullName evidence="4">3H domain protein</fullName>
    </submittedName>
</protein>
<dbReference type="SUPFAM" id="SSF46785">
    <property type="entry name" value="Winged helix' DNA-binding domain"/>
    <property type="match status" value="1"/>
</dbReference>
<dbReference type="Gene3D" id="1.10.10.10">
    <property type="entry name" value="Winged helix-like DNA-binding domain superfamily/Winged helix DNA-binding domain"/>
    <property type="match status" value="1"/>
</dbReference>
<dbReference type="InterPro" id="IPR004173">
    <property type="entry name" value="3H_domain"/>
</dbReference>